<keyword evidence="5 7" id="KW-1133">Transmembrane helix</keyword>
<evidence type="ECO:0000313" key="10">
    <source>
        <dbReference type="Proteomes" id="UP000660611"/>
    </source>
</evidence>
<feature type="domain" description="SSD" evidence="8">
    <location>
        <begin position="183"/>
        <end position="330"/>
    </location>
</feature>
<evidence type="ECO:0000256" key="6">
    <source>
        <dbReference type="ARBA" id="ARBA00023136"/>
    </source>
</evidence>
<evidence type="ECO:0000256" key="3">
    <source>
        <dbReference type="ARBA" id="ARBA00022475"/>
    </source>
</evidence>
<dbReference type="InterPro" id="IPR050545">
    <property type="entry name" value="Mycobact_MmpL"/>
</dbReference>
<feature type="transmembrane region" description="Helical" evidence="7">
    <location>
        <begin position="601"/>
        <end position="622"/>
    </location>
</feature>
<accession>A0A919PXY4</accession>
<evidence type="ECO:0000313" key="9">
    <source>
        <dbReference type="EMBL" id="GIG51707.1"/>
    </source>
</evidence>
<dbReference type="SUPFAM" id="SSF82866">
    <property type="entry name" value="Multidrug efflux transporter AcrB transmembrane domain"/>
    <property type="match status" value="2"/>
</dbReference>
<dbReference type="EMBL" id="BONQ01000160">
    <property type="protein sequence ID" value="GIG51707.1"/>
    <property type="molecule type" value="Genomic_DNA"/>
</dbReference>
<comment type="subcellular location">
    <subcellularLocation>
        <location evidence="1">Cell membrane</location>
        <topology evidence="1">Multi-pass membrane protein</topology>
    </subcellularLocation>
</comment>
<gene>
    <name evidence="9" type="ORF">Dsi01nite_097480</name>
</gene>
<feature type="transmembrane region" description="Helical" evidence="7">
    <location>
        <begin position="181"/>
        <end position="200"/>
    </location>
</feature>
<feature type="transmembrane region" description="Helical" evidence="7">
    <location>
        <begin position="534"/>
        <end position="555"/>
    </location>
</feature>
<comment type="similarity">
    <text evidence="2">Belongs to the resistance-nodulation-cell division (RND) (TC 2.A.6) family. MmpL subfamily.</text>
</comment>
<feature type="transmembrane region" description="Helical" evidence="7">
    <location>
        <begin position="274"/>
        <end position="293"/>
    </location>
</feature>
<dbReference type="InterPro" id="IPR004869">
    <property type="entry name" value="MMPL_dom"/>
</dbReference>
<protein>
    <submittedName>
        <fullName evidence="9">Membrane protein</fullName>
    </submittedName>
</protein>
<keyword evidence="10" id="KW-1185">Reference proteome</keyword>
<name>A0A919PXY4_9ACTN</name>
<evidence type="ECO:0000256" key="2">
    <source>
        <dbReference type="ARBA" id="ARBA00010157"/>
    </source>
</evidence>
<feature type="transmembrane region" description="Helical" evidence="7">
    <location>
        <begin position="305"/>
        <end position="332"/>
    </location>
</feature>
<feature type="transmembrane region" description="Helical" evidence="7">
    <location>
        <begin position="390"/>
        <end position="409"/>
    </location>
</feature>
<evidence type="ECO:0000256" key="7">
    <source>
        <dbReference type="SAM" id="Phobius"/>
    </source>
</evidence>
<dbReference type="PROSITE" id="PS50156">
    <property type="entry name" value="SSD"/>
    <property type="match status" value="1"/>
</dbReference>
<feature type="transmembrane region" description="Helical" evidence="7">
    <location>
        <begin position="562"/>
        <end position="581"/>
    </location>
</feature>
<reference evidence="9" key="1">
    <citation type="submission" date="2021-01" db="EMBL/GenBank/DDBJ databases">
        <title>Whole genome shotgun sequence of Dactylosporangium siamense NBRC 106093.</title>
        <authorList>
            <person name="Komaki H."/>
            <person name="Tamura T."/>
        </authorList>
    </citation>
    <scope>NUCLEOTIDE SEQUENCE</scope>
    <source>
        <strain evidence="9">NBRC 106093</strain>
    </source>
</reference>
<comment type="caution">
    <text evidence="9">The sequence shown here is derived from an EMBL/GenBank/DDBJ whole genome shotgun (WGS) entry which is preliminary data.</text>
</comment>
<feature type="transmembrane region" description="Helical" evidence="7">
    <location>
        <begin position="643"/>
        <end position="666"/>
    </location>
</feature>
<evidence type="ECO:0000256" key="5">
    <source>
        <dbReference type="ARBA" id="ARBA00022989"/>
    </source>
</evidence>
<feature type="transmembrane region" description="Helical" evidence="7">
    <location>
        <begin position="234"/>
        <end position="253"/>
    </location>
</feature>
<dbReference type="InterPro" id="IPR000731">
    <property type="entry name" value="SSD"/>
</dbReference>
<dbReference type="Proteomes" id="UP000660611">
    <property type="component" value="Unassembled WGS sequence"/>
</dbReference>
<dbReference type="PANTHER" id="PTHR33406">
    <property type="entry name" value="MEMBRANE PROTEIN MJ1562-RELATED"/>
    <property type="match status" value="1"/>
</dbReference>
<dbReference type="Pfam" id="PF03176">
    <property type="entry name" value="MMPL"/>
    <property type="match status" value="2"/>
</dbReference>
<dbReference type="Gene3D" id="1.20.1640.10">
    <property type="entry name" value="Multidrug efflux transporter AcrB transmembrane domain"/>
    <property type="match status" value="2"/>
</dbReference>
<evidence type="ECO:0000259" key="8">
    <source>
        <dbReference type="PROSITE" id="PS50156"/>
    </source>
</evidence>
<keyword evidence="6 7" id="KW-0472">Membrane</keyword>
<dbReference type="GO" id="GO:0005886">
    <property type="term" value="C:plasma membrane"/>
    <property type="evidence" value="ECO:0007669"/>
    <property type="project" value="UniProtKB-SubCell"/>
</dbReference>
<sequence>MVWLHTSDLEAYMSRLLGRLGGAAAAHPWRTIGAWLIVLVAFTMLSAGFGGTPHDDYNVPGTESQAGTEFLRAHLPTMSGADARVVVHGKGPVDPATLEGLRGRLAAMPSAGDVSQPRMSADGDTALIAVRYTIPVTDFEGTAGMDALRAAAEPLVREGLQVEFGGQVAENISAPSGTAEAVGIVAALLILVFALGSVVAAGLPLIVAIAGLGVASAVIALLETVTDISGTAPTIATMVGLGVGIDYALLLVARHVEGLRAGLTPREAAAAANATAGSSVIVAGLTVLVSLFGLKLSTLPVYSSFGYATFAAVGAVMVAAVTLVPALCGLAGRRVLPRAVRKGTAVTTATAADPKADREADRKADREAGTAIARPGWTARWAALVGRRPVVAALGSLVVLAALSAPVLGMRTWPQDAGSQPTSNTTRLAYDLTSAEFGPGANGPLVIAVDTVKVPDVDGLVAALRTQPGVALVAPAARTGDAAVIIVEPATGPQDERTTALLDHLRADVLPDGALVTGLVAVFADISDRLADRLWVVVAFVVALSLLLLTVLFRAPVVAVKAAVMNLLSVAAAYGVMTAVFQTDAGARAVGLPHAVPVSSWVPILLFTVLFGLSMDYEVFLLSRVREDWLLTGDAQGSVVRGLSATGRVISGAAAIMVAVFVGFALDPDVTVKMTGVGMAAAVLIDATLVRLVLVPATMSLLGRANWWLPGWLDRLLPHVKGETSHPEPVPVA</sequence>
<keyword evidence="4 7" id="KW-0812">Transmembrane</keyword>
<evidence type="ECO:0000256" key="1">
    <source>
        <dbReference type="ARBA" id="ARBA00004651"/>
    </source>
</evidence>
<dbReference type="AlphaFoldDB" id="A0A919PXY4"/>
<feature type="transmembrane region" description="Helical" evidence="7">
    <location>
        <begin position="672"/>
        <end position="694"/>
    </location>
</feature>
<dbReference type="PANTHER" id="PTHR33406:SF11">
    <property type="entry name" value="MEMBRANE PROTEIN SCO6666-RELATED"/>
    <property type="match status" value="1"/>
</dbReference>
<feature type="transmembrane region" description="Helical" evidence="7">
    <location>
        <begin position="32"/>
        <end position="51"/>
    </location>
</feature>
<proteinExistence type="inferred from homology"/>
<evidence type="ECO:0000256" key="4">
    <source>
        <dbReference type="ARBA" id="ARBA00022692"/>
    </source>
</evidence>
<keyword evidence="3" id="KW-1003">Cell membrane</keyword>
<organism evidence="9 10">
    <name type="scientific">Dactylosporangium siamense</name>
    <dbReference type="NCBI Taxonomy" id="685454"/>
    <lineage>
        <taxon>Bacteria</taxon>
        <taxon>Bacillati</taxon>
        <taxon>Actinomycetota</taxon>
        <taxon>Actinomycetes</taxon>
        <taxon>Micromonosporales</taxon>
        <taxon>Micromonosporaceae</taxon>
        <taxon>Dactylosporangium</taxon>
    </lineage>
</organism>